<reference evidence="2 3" key="1">
    <citation type="journal article" date="2014" name="Nat. Commun.">
        <title>Physiological and genomic features of highly alkaliphilic hydrogen-utilizing Betaproteobacteria from a continental serpentinizing site.</title>
        <authorList>
            <person name="Suzuki S."/>
            <person name="Kuenen J.G."/>
            <person name="Schipper K."/>
            <person name="van der Velde S."/>
            <person name="Ishii S."/>
            <person name="Wu A."/>
            <person name="Sorokin D.Y."/>
            <person name="Tenney A."/>
            <person name="Meng X.Y."/>
            <person name="Morrill P.L."/>
            <person name="Kamagata Y."/>
            <person name="Muyzer G."/>
            <person name="Nealson K.H."/>
        </authorList>
    </citation>
    <scope>NUCLEOTIDE SEQUENCE [LARGE SCALE GENOMIC DNA]</scope>
    <source>
        <strain evidence="2 3">B1</strain>
    </source>
</reference>
<feature type="binding site" evidence="1">
    <location>
        <position position="117"/>
    </location>
    <ligand>
        <name>S-adenosyl-L-methionine</name>
        <dbReference type="ChEBI" id="CHEBI:59789"/>
    </ligand>
</feature>
<dbReference type="PANTHER" id="PTHR37426:SF1">
    <property type="entry name" value="RIBOSOMAL RNA LARGE SUBUNIT METHYLTRANSFERASE J"/>
    <property type="match status" value="1"/>
</dbReference>
<feature type="binding site" evidence="1">
    <location>
        <position position="50"/>
    </location>
    <ligand>
        <name>S-adenosyl-L-methionine</name>
        <dbReference type="ChEBI" id="CHEBI:59789"/>
    </ligand>
</feature>
<feature type="binding site" evidence="1">
    <location>
        <position position="27"/>
    </location>
    <ligand>
        <name>S-adenosyl-L-methionine</name>
        <dbReference type="ChEBI" id="CHEBI:59789"/>
    </ligand>
</feature>
<dbReference type="GO" id="GO:0036307">
    <property type="term" value="F:23S rRNA (adenine(2030)-N(6))-methyltransferase activity"/>
    <property type="evidence" value="ECO:0007669"/>
    <property type="project" value="UniProtKB-UniRule"/>
</dbReference>
<dbReference type="InterPro" id="IPR029063">
    <property type="entry name" value="SAM-dependent_MTases_sf"/>
</dbReference>
<comment type="function">
    <text evidence="1">Specifically methylates the adenine in position 2030 of 23S rRNA.</text>
</comment>
<keyword evidence="1" id="KW-0949">S-adenosyl-L-methionine</keyword>
<keyword evidence="1" id="KW-0698">rRNA processing</keyword>
<comment type="similarity">
    <text evidence="1">Belongs to the RlmJ family.</text>
</comment>
<feature type="active site" description="Proton acceptor" evidence="1">
    <location>
        <position position="184"/>
    </location>
</feature>
<gene>
    <name evidence="1" type="primary">rlmJ</name>
    <name evidence="2" type="ORF">SMCB_0318</name>
</gene>
<dbReference type="HOGENOM" id="CLU_061769_1_0_4"/>
<dbReference type="SUPFAM" id="SSF53335">
    <property type="entry name" value="S-adenosyl-L-methionine-dependent methyltransferases"/>
    <property type="match status" value="1"/>
</dbReference>
<organism evidence="2 3">
    <name type="scientific">Serpentinimonas maccroryi</name>
    <dbReference type="NCBI Taxonomy" id="1458426"/>
    <lineage>
        <taxon>Bacteria</taxon>
        <taxon>Pseudomonadati</taxon>
        <taxon>Pseudomonadota</taxon>
        <taxon>Betaproteobacteria</taxon>
        <taxon>Burkholderiales</taxon>
        <taxon>Comamonadaceae</taxon>
        <taxon>Serpentinimonas</taxon>
    </lineage>
</organism>
<feature type="binding site" evidence="1">
    <location>
        <begin position="163"/>
        <end position="164"/>
    </location>
    <ligand>
        <name>S-adenosyl-L-methionine</name>
        <dbReference type="ChEBI" id="CHEBI:59789"/>
    </ligand>
</feature>
<dbReference type="STRING" id="1458426.SMCB_0318"/>
<dbReference type="EC" id="2.1.1.266" evidence="1"/>
<keyword evidence="1" id="KW-0489">Methyltransferase</keyword>
<feature type="binding site" evidence="1">
    <location>
        <position position="135"/>
    </location>
    <ligand>
        <name>S-adenosyl-L-methionine</name>
        <dbReference type="ChEBI" id="CHEBI:59789"/>
    </ligand>
</feature>
<accession>A0A060NJM3</accession>
<feature type="binding site" evidence="1">
    <location>
        <position position="184"/>
    </location>
    <ligand>
        <name>S-adenosyl-L-methionine</name>
        <dbReference type="ChEBI" id="CHEBI:59789"/>
    </ligand>
</feature>
<dbReference type="GO" id="GO:0003723">
    <property type="term" value="F:RNA binding"/>
    <property type="evidence" value="ECO:0007669"/>
    <property type="project" value="UniProtKB-UniRule"/>
</dbReference>
<keyword evidence="1" id="KW-0808">Transferase</keyword>
<dbReference type="Pfam" id="PF04378">
    <property type="entry name" value="RsmJ"/>
    <property type="match status" value="1"/>
</dbReference>
<dbReference type="Gene3D" id="3.40.50.150">
    <property type="entry name" value="Vaccinia Virus protein VP39"/>
    <property type="match status" value="1"/>
</dbReference>
<sequence length="313" mass="34291">MAVVYHAPMFSYRHAFHAGNHADVLKHLTLVACLQYLAQKDVGLLLADTHAGAGIYRLDQELARTSGESGRGIVRVAAAAVQARAQGQTLPAAVQAYLELVQTYNLGSDSLRHYPGSPWICQTLLRPQDQLKLFEVHPTDARLLERHVADLGRGKQIELRRSDGFAGLRALLPPPTRRALVLIDPSYELKTDYAAVLDCLEDALERFPTGCYAVWYPVIARPESHALARKLKALSTRVQRPWAQALLDVGQAPTSGRSAEVARGQARTPLHASAMHLINPPFALAEQWRAALPWLSATLKEGPGAQWQVESGG</sequence>
<dbReference type="InterPro" id="IPR007473">
    <property type="entry name" value="RlmJ"/>
</dbReference>
<dbReference type="AlphaFoldDB" id="A0A060NJM3"/>
<dbReference type="HAMAP" id="MF_00934">
    <property type="entry name" value="23SrRNA_methyltr_J"/>
    <property type="match status" value="1"/>
</dbReference>
<name>A0A060NJM3_9BURK</name>
<protein>
    <recommendedName>
        <fullName evidence="1">Ribosomal RNA large subunit methyltransferase J</fullName>
        <ecNumber evidence="1">2.1.1.266</ecNumber>
    </recommendedName>
    <alternativeName>
        <fullName evidence="1">23S rRNA (adenine(2030)-N6)-methyltransferase</fullName>
    </alternativeName>
    <alternativeName>
        <fullName evidence="1">23S rRNA m6A2030 methyltransferase</fullName>
    </alternativeName>
</protein>
<dbReference type="GO" id="GO:0070475">
    <property type="term" value="P:rRNA base methylation"/>
    <property type="evidence" value="ECO:0007669"/>
    <property type="project" value="UniProtKB-UniRule"/>
</dbReference>
<dbReference type="EMBL" id="AP014569">
    <property type="protein sequence ID" value="BAO82546.1"/>
    <property type="molecule type" value="Genomic_DNA"/>
</dbReference>
<evidence type="ECO:0000313" key="2">
    <source>
        <dbReference type="EMBL" id="BAO82546.1"/>
    </source>
</evidence>
<evidence type="ECO:0000313" key="3">
    <source>
        <dbReference type="Proteomes" id="UP000066014"/>
    </source>
</evidence>
<keyword evidence="1" id="KW-0694">RNA-binding</keyword>
<keyword evidence="3" id="KW-1185">Reference proteome</keyword>
<comment type="catalytic activity">
    <reaction evidence="1">
        <text>adenosine(2030) in 23S rRNA + S-adenosyl-L-methionine = N(6)-methyladenosine(2030) in 23S rRNA + S-adenosyl-L-homocysteine + H(+)</text>
        <dbReference type="Rhea" id="RHEA:43736"/>
        <dbReference type="Rhea" id="RHEA-COMP:10668"/>
        <dbReference type="Rhea" id="RHEA-COMP:10669"/>
        <dbReference type="ChEBI" id="CHEBI:15378"/>
        <dbReference type="ChEBI" id="CHEBI:57856"/>
        <dbReference type="ChEBI" id="CHEBI:59789"/>
        <dbReference type="ChEBI" id="CHEBI:74411"/>
        <dbReference type="ChEBI" id="CHEBI:74449"/>
        <dbReference type="EC" id="2.1.1.266"/>
    </reaction>
</comment>
<dbReference type="PANTHER" id="PTHR37426">
    <property type="entry name" value="RIBOSOMAL RNA LARGE SUBUNIT METHYLTRANSFERASE J"/>
    <property type="match status" value="1"/>
</dbReference>
<dbReference type="KEGG" id="cbab:SMCB_0318"/>
<feature type="site" description="Interaction with substrate rRNA" evidence="1">
    <location>
        <position position="12"/>
    </location>
</feature>
<comment type="subunit">
    <text evidence="1">Monomer.</text>
</comment>
<dbReference type="Proteomes" id="UP000066014">
    <property type="component" value="Chromosome"/>
</dbReference>
<evidence type="ECO:0000256" key="1">
    <source>
        <dbReference type="HAMAP-Rule" id="MF_00934"/>
    </source>
</evidence>
<proteinExistence type="inferred from homology"/>
<dbReference type="GO" id="GO:0005829">
    <property type="term" value="C:cytosol"/>
    <property type="evidence" value="ECO:0007669"/>
    <property type="project" value="TreeGrafter"/>
</dbReference>